<sequence length="238" mass="27136">MIKARIDLNMLLFDPVPGDLVWTGFPFTGYGHTDLSRCTPFLKRILAIYPHEPLPDLSFHAPVLCKYPKGCYVEEDVTLGCHQGALFMTRRVPREEGNRNSIDLASNLSFRRIHDWLTDVGTTLDVNRVLIRGFYNPDAQACIGLMKAACRTHLPTRRILHDATAASGRVIIRRGADCNARFLNKHHEALERRMGTYHDSCDEFDITERPEFETRYLLEIVTPESSASWFCRPVSRSG</sequence>
<protein>
    <submittedName>
        <fullName evidence="1">Uncharacterized protein</fullName>
    </submittedName>
</protein>
<evidence type="ECO:0000313" key="1">
    <source>
        <dbReference type="EMBL" id="CAD9419098.1"/>
    </source>
</evidence>
<dbReference type="EMBL" id="HBGS01025816">
    <property type="protein sequence ID" value="CAD9419098.1"/>
    <property type="molecule type" value="Transcribed_RNA"/>
</dbReference>
<gene>
    <name evidence="1" type="ORF">DSPE1174_LOCUS13122</name>
</gene>
<name>A0A7S2FZ46_9STRA</name>
<organism evidence="1">
    <name type="scientific">Octactis speculum</name>
    <dbReference type="NCBI Taxonomy" id="3111310"/>
    <lineage>
        <taxon>Eukaryota</taxon>
        <taxon>Sar</taxon>
        <taxon>Stramenopiles</taxon>
        <taxon>Ochrophyta</taxon>
        <taxon>Dictyochophyceae</taxon>
        <taxon>Dictyochales</taxon>
        <taxon>Dictyochaceae</taxon>
        <taxon>Octactis</taxon>
    </lineage>
</organism>
<proteinExistence type="predicted"/>
<accession>A0A7S2FZ46</accession>
<reference evidence="1" key="1">
    <citation type="submission" date="2021-01" db="EMBL/GenBank/DDBJ databases">
        <authorList>
            <person name="Corre E."/>
            <person name="Pelletier E."/>
            <person name="Niang G."/>
            <person name="Scheremetjew M."/>
            <person name="Finn R."/>
            <person name="Kale V."/>
            <person name="Holt S."/>
            <person name="Cochrane G."/>
            <person name="Meng A."/>
            <person name="Brown T."/>
            <person name="Cohen L."/>
        </authorList>
    </citation>
    <scope>NUCLEOTIDE SEQUENCE</scope>
    <source>
        <strain evidence="1">CCMP1381</strain>
    </source>
</reference>
<dbReference type="AlphaFoldDB" id="A0A7S2FZ46"/>